<dbReference type="InterPro" id="IPR001544">
    <property type="entry name" value="Aminotrans_IV"/>
</dbReference>
<reference evidence="2" key="1">
    <citation type="submission" date="2021-04" db="EMBL/GenBank/DDBJ databases">
        <title>Genome sequence of Woronichinia naegeliana from Washington state freshwater lake bloom.</title>
        <authorList>
            <person name="Dreher T.W."/>
        </authorList>
    </citation>
    <scope>NUCLEOTIDE SEQUENCE</scope>
    <source>
        <strain evidence="2">WA131</strain>
    </source>
</reference>
<dbReference type="PANTHER" id="PTHR42743:SF11">
    <property type="entry name" value="AMINODEOXYCHORISMATE LYASE"/>
    <property type="match status" value="1"/>
</dbReference>
<keyword evidence="2" id="KW-0032">Aminotransferase</keyword>
<dbReference type="GO" id="GO:0008483">
    <property type="term" value="F:transaminase activity"/>
    <property type="evidence" value="ECO:0007669"/>
    <property type="project" value="UniProtKB-KW"/>
</dbReference>
<proteinExistence type="inferred from homology"/>
<dbReference type="Gene3D" id="3.20.10.10">
    <property type="entry name" value="D-amino Acid Aminotransferase, subunit A, domain 2"/>
    <property type="match status" value="1"/>
</dbReference>
<accession>A0A977L4C9</accession>
<dbReference type="Gene3D" id="3.30.470.10">
    <property type="match status" value="1"/>
</dbReference>
<dbReference type="Proteomes" id="UP001065613">
    <property type="component" value="Chromosome"/>
</dbReference>
<dbReference type="Pfam" id="PF01063">
    <property type="entry name" value="Aminotran_4"/>
    <property type="match status" value="1"/>
</dbReference>
<dbReference type="GO" id="GO:0046394">
    <property type="term" value="P:carboxylic acid biosynthetic process"/>
    <property type="evidence" value="ECO:0007669"/>
    <property type="project" value="UniProtKB-ARBA"/>
</dbReference>
<dbReference type="AlphaFoldDB" id="A0A977L4C9"/>
<dbReference type="EMBL" id="CP073041">
    <property type="protein sequence ID" value="UXE63840.1"/>
    <property type="molecule type" value="Genomic_DNA"/>
</dbReference>
<organism evidence="2">
    <name type="scientific">Woronichinia naegeliana WA131</name>
    <dbReference type="NCBI Taxonomy" id="2824559"/>
    <lineage>
        <taxon>Bacteria</taxon>
        <taxon>Bacillati</taxon>
        <taxon>Cyanobacteriota</taxon>
        <taxon>Cyanophyceae</taxon>
        <taxon>Synechococcales</taxon>
        <taxon>Coelosphaeriaceae</taxon>
        <taxon>Woronichinia</taxon>
    </lineage>
</organism>
<dbReference type="GO" id="GO:0005829">
    <property type="term" value="C:cytosol"/>
    <property type="evidence" value="ECO:0007669"/>
    <property type="project" value="TreeGrafter"/>
</dbReference>
<sequence>MYWFDGQWFDKEEITLSITEPGLLYGATIFTTLRVYQQSLEHPLTHWQAHRDRLQKSVEQLQWPNPNWQTITEVAQTLVNDYSVLRIVIFADGKIWITGRNLPENLSQLQQQGIQGWLADQTIFQRPMAAIKTGNYLTAWLALQEAQKQEAKEAILINDQGHWLETSTGNLWGWKEGVFYTPPEDGSILPGIMRSSLLKYLSSQGIKVQQQPWPSDWSQNLELLAYSNSVVEIIPFHRVKIQEKILTLPVDHPALAVLKRYFNVK</sequence>
<evidence type="ECO:0000256" key="1">
    <source>
        <dbReference type="ARBA" id="ARBA00009320"/>
    </source>
</evidence>
<dbReference type="KEGG" id="wna:KA717_15560"/>
<gene>
    <name evidence="2" type="ORF">KA717_15560</name>
</gene>
<dbReference type="InterPro" id="IPR050571">
    <property type="entry name" value="Class-IV_PLP-Dep_Aminotrnsfr"/>
</dbReference>
<evidence type="ECO:0000313" key="2">
    <source>
        <dbReference type="EMBL" id="UXE63840.1"/>
    </source>
</evidence>
<dbReference type="PANTHER" id="PTHR42743">
    <property type="entry name" value="AMINO-ACID AMINOTRANSFERASE"/>
    <property type="match status" value="1"/>
</dbReference>
<comment type="similarity">
    <text evidence="1">Belongs to the class-IV pyridoxal-phosphate-dependent aminotransferase family.</text>
</comment>
<dbReference type="InterPro" id="IPR036038">
    <property type="entry name" value="Aminotransferase-like"/>
</dbReference>
<name>A0A977L4C9_9CYAN</name>
<dbReference type="SUPFAM" id="SSF56752">
    <property type="entry name" value="D-aminoacid aminotransferase-like PLP-dependent enzymes"/>
    <property type="match status" value="1"/>
</dbReference>
<keyword evidence="2" id="KW-0808">Transferase</keyword>
<protein>
    <submittedName>
        <fullName evidence="2">Aminotransferase class IV</fullName>
    </submittedName>
</protein>
<dbReference type="InterPro" id="IPR043131">
    <property type="entry name" value="BCAT-like_N"/>
</dbReference>
<dbReference type="InterPro" id="IPR043132">
    <property type="entry name" value="BCAT-like_C"/>
</dbReference>